<proteinExistence type="predicted"/>
<evidence type="ECO:0000313" key="3">
    <source>
        <dbReference type="EMBL" id="CAH0773516.1"/>
    </source>
</evidence>
<reference evidence="3" key="1">
    <citation type="submission" date="2021-12" db="EMBL/GenBank/DDBJ databases">
        <authorList>
            <person name="King R."/>
        </authorList>
    </citation>
    <scope>NUCLEOTIDE SEQUENCE</scope>
</reference>
<feature type="domain" description="MATH" evidence="2">
    <location>
        <begin position="278"/>
        <end position="406"/>
    </location>
</feature>
<dbReference type="SUPFAM" id="SSF49599">
    <property type="entry name" value="TRAF domain-like"/>
    <property type="match status" value="1"/>
</dbReference>
<accession>A0A9P0CAQ2</accession>
<dbReference type="EMBL" id="OU963867">
    <property type="protein sequence ID" value="CAH0773516.1"/>
    <property type="molecule type" value="Genomic_DNA"/>
</dbReference>
<organism evidence="3 4">
    <name type="scientific">Bemisia tabaci</name>
    <name type="common">Sweetpotato whitefly</name>
    <name type="synonym">Aleurodes tabaci</name>
    <dbReference type="NCBI Taxonomy" id="7038"/>
    <lineage>
        <taxon>Eukaryota</taxon>
        <taxon>Metazoa</taxon>
        <taxon>Ecdysozoa</taxon>
        <taxon>Arthropoda</taxon>
        <taxon>Hexapoda</taxon>
        <taxon>Insecta</taxon>
        <taxon>Pterygota</taxon>
        <taxon>Neoptera</taxon>
        <taxon>Paraneoptera</taxon>
        <taxon>Hemiptera</taxon>
        <taxon>Sternorrhyncha</taxon>
        <taxon>Aleyrodoidea</taxon>
        <taxon>Aleyrodidae</taxon>
        <taxon>Aleyrodinae</taxon>
        <taxon>Bemisia</taxon>
    </lineage>
</organism>
<evidence type="ECO:0000313" key="4">
    <source>
        <dbReference type="Proteomes" id="UP001152759"/>
    </source>
</evidence>
<feature type="compositionally biased region" description="Basic and acidic residues" evidence="1">
    <location>
        <begin position="189"/>
        <end position="199"/>
    </location>
</feature>
<dbReference type="Proteomes" id="UP001152759">
    <property type="component" value="Chromosome 6"/>
</dbReference>
<name>A0A9P0CAQ2_BEMTA</name>
<feature type="compositionally biased region" description="Basic and acidic residues" evidence="1">
    <location>
        <begin position="228"/>
        <end position="242"/>
    </location>
</feature>
<feature type="compositionally biased region" description="Polar residues" evidence="1">
    <location>
        <begin position="200"/>
        <end position="210"/>
    </location>
</feature>
<dbReference type="InterPro" id="IPR002083">
    <property type="entry name" value="MATH/TRAF_dom"/>
</dbReference>
<dbReference type="KEGG" id="btab:109035028"/>
<feature type="region of interest" description="Disordered" evidence="1">
    <location>
        <begin position="189"/>
        <end position="244"/>
    </location>
</feature>
<gene>
    <name evidence="3" type="ORF">BEMITA_LOCUS9992</name>
</gene>
<dbReference type="InterPro" id="IPR008974">
    <property type="entry name" value="TRAF-like"/>
</dbReference>
<dbReference type="PANTHER" id="PTHR47022:SF1">
    <property type="entry name" value="BTB AND MATH DOMAIN-CONTAINING PROTEIN 36-RELATED"/>
    <property type="match status" value="1"/>
</dbReference>
<dbReference type="PANTHER" id="PTHR47022">
    <property type="entry name" value="BTB AND MATH DOMAIN-CONTAINING PROTEIN 36-RELATED"/>
    <property type="match status" value="1"/>
</dbReference>
<protein>
    <recommendedName>
        <fullName evidence="2">MATH domain-containing protein</fullName>
    </recommendedName>
</protein>
<dbReference type="Gene3D" id="2.60.210.10">
    <property type="entry name" value="Apoptosis, Tumor Necrosis Factor Receptor Associated Protein 2, Chain A"/>
    <property type="match status" value="1"/>
</dbReference>
<dbReference type="PROSITE" id="PS50144">
    <property type="entry name" value="MATH"/>
    <property type="match status" value="1"/>
</dbReference>
<dbReference type="Pfam" id="PF22486">
    <property type="entry name" value="MATH_2"/>
    <property type="match status" value="1"/>
</dbReference>
<keyword evidence="4" id="KW-1185">Reference proteome</keyword>
<dbReference type="AlphaFoldDB" id="A0A9P0CAQ2"/>
<dbReference type="SMART" id="SM00061">
    <property type="entry name" value="MATH"/>
    <property type="match status" value="1"/>
</dbReference>
<evidence type="ECO:0000256" key="1">
    <source>
        <dbReference type="SAM" id="MobiDB-lite"/>
    </source>
</evidence>
<sequence length="410" mass="46405">MDVAATSKLPNPLCLSGNIYQNWLKFKGEFDDYLISIEFDEKSDKVKTAKLRNLIGDEGRQVIADLALNKSFEYDDLIAKLDVWAESHRNIAKCRSQFFCYEQDENENFEHFLSNARTLIQRCNFGDLAEELLRDKITTGIFNPQLKELFDSTPDISLESAIQMCRVTDLSEDQLSKLLVLKQRGKLSDDGLESRDHVNESVTSDVNGDSLNGVAADKDSATPSNESTAKDHKPVSQVEETRSCLPSDDISGSIPFVPKELNLNGNDANFARRINDNEATIRMTLEKFSKHGGVRLSPPFYFRNLFWRLDVKWNQTTDTEDSQLSCFLTCDGGPSNQSWKCTAKSTHKVLSQREGIKHLSRTGSEPRLFCPKSSSWGYREFIKKNTLLNPDNGFIKDDKIILEVTFAVID</sequence>
<evidence type="ECO:0000259" key="2">
    <source>
        <dbReference type="PROSITE" id="PS50144"/>
    </source>
</evidence>